<organism evidence="1 2">
    <name type="scientific">Elsinoe australis</name>
    <dbReference type="NCBI Taxonomy" id="40998"/>
    <lineage>
        <taxon>Eukaryota</taxon>
        <taxon>Fungi</taxon>
        <taxon>Dikarya</taxon>
        <taxon>Ascomycota</taxon>
        <taxon>Pezizomycotina</taxon>
        <taxon>Dothideomycetes</taxon>
        <taxon>Dothideomycetidae</taxon>
        <taxon>Myriangiales</taxon>
        <taxon>Elsinoaceae</taxon>
        <taxon>Elsinoe</taxon>
    </lineage>
</organism>
<evidence type="ECO:0000313" key="2">
    <source>
        <dbReference type="Proteomes" id="UP000308133"/>
    </source>
</evidence>
<name>A0A4V6DUC2_9PEZI</name>
<proteinExistence type="predicted"/>
<protein>
    <submittedName>
        <fullName evidence="1">Uncharacterized protein</fullName>
    </submittedName>
</protein>
<evidence type="ECO:0000313" key="1">
    <source>
        <dbReference type="EMBL" id="TKX24032.1"/>
    </source>
</evidence>
<dbReference type="EMBL" id="PTQR01000048">
    <property type="protein sequence ID" value="TKX24032.1"/>
    <property type="molecule type" value="Genomic_DNA"/>
</dbReference>
<gene>
    <name evidence="1" type="ORF">C1H76_3736</name>
</gene>
<dbReference type="AlphaFoldDB" id="A0A4V6DUC2"/>
<reference evidence="1 2" key="1">
    <citation type="submission" date="2018-02" db="EMBL/GenBank/DDBJ databases">
        <title>Draft genome sequences of Elsinoe sp., causing black scab on jojoba.</title>
        <authorList>
            <person name="Stodart B."/>
            <person name="Jeffress S."/>
            <person name="Ash G."/>
            <person name="Arun Chinnappa K."/>
        </authorList>
    </citation>
    <scope>NUCLEOTIDE SEQUENCE [LARGE SCALE GENOMIC DNA]</scope>
    <source>
        <strain evidence="1 2">Hillstone_2</strain>
    </source>
</reference>
<dbReference type="Proteomes" id="UP000308133">
    <property type="component" value="Unassembled WGS sequence"/>
</dbReference>
<comment type="caution">
    <text evidence="1">The sequence shown here is derived from an EMBL/GenBank/DDBJ whole genome shotgun (WGS) entry which is preliminary data.</text>
</comment>
<sequence>MARTIPSATIDIAANWRINGLGPALVQELRNIQSGREEAGSDNRPSRYVLDPGPGFEGYCERFELSDEDDQSSAGMFWQDDFALPPCTEGYGGRSSDSQKSFHRVNNARLALGKMMDLVSLTGKDGKVELADWTAKRKALQGLGQGRV</sequence>
<accession>A0A4V6DUC2</accession>